<gene>
    <name evidence="1" type="ORF">Sradi_2065900</name>
</gene>
<dbReference type="AlphaFoldDB" id="A0AAW2TKZ3"/>
<reference evidence="1" key="1">
    <citation type="submission" date="2020-06" db="EMBL/GenBank/DDBJ databases">
        <authorList>
            <person name="Li T."/>
            <person name="Hu X."/>
            <person name="Zhang T."/>
            <person name="Song X."/>
            <person name="Zhang H."/>
            <person name="Dai N."/>
            <person name="Sheng W."/>
            <person name="Hou X."/>
            <person name="Wei L."/>
        </authorList>
    </citation>
    <scope>NUCLEOTIDE SEQUENCE</scope>
    <source>
        <strain evidence="1">G02</strain>
        <tissue evidence="1">Leaf</tissue>
    </source>
</reference>
<reference evidence="1" key="2">
    <citation type="journal article" date="2024" name="Plant">
        <title>Genomic evolution and insights into agronomic trait innovations of Sesamum species.</title>
        <authorList>
            <person name="Miao H."/>
            <person name="Wang L."/>
            <person name="Qu L."/>
            <person name="Liu H."/>
            <person name="Sun Y."/>
            <person name="Le M."/>
            <person name="Wang Q."/>
            <person name="Wei S."/>
            <person name="Zheng Y."/>
            <person name="Lin W."/>
            <person name="Duan Y."/>
            <person name="Cao H."/>
            <person name="Xiong S."/>
            <person name="Wang X."/>
            <person name="Wei L."/>
            <person name="Li C."/>
            <person name="Ma Q."/>
            <person name="Ju M."/>
            <person name="Zhao R."/>
            <person name="Li G."/>
            <person name="Mu C."/>
            <person name="Tian Q."/>
            <person name="Mei H."/>
            <person name="Zhang T."/>
            <person name="Gao T."/>
            <person name="Zhang H."/>
        </authorList>
    </citation>
    <scope>NUCLEOTIDE SEQUENCE</scope>
    <source>
        <strain evidence="1">G02</strain>
    </source>
</reference>
<accession>A0AAW2TKZ3</accession>
<dbReference type="EMBL" id="JACGWJ010000008">
    <property type="protein sequence ID" value="KAL0404251.1"/>
    <property type="molecule type" value="Genomic_DNA"/>
</dbReference>
<dbReference type="PANTHER" id="PTHR33710">
    <property type="entry name" value="BNAC02G09200D PROTEIN"/>
    <property type="match status" value="1"/>
</dbReference>
<organism evidence="1">
    <name type="scientific">Sesamum radiatum</name>
    <name type="common">Black benniseed</name>
    <dbReference type="NCBI Taxonomy" id="300843"/>
    <lineage>
        <taxon>Eukaryota</taxon>
        <taxon>Viridiplantae</taxon>
        <taxon>Streptophyta</taxon>
        <taxon>Embryophyta</taxon>
        <taxon>Tracheophyta</taxon>
        <taxon>Spermatophyta</taxon>
        <taxon>Magnoliopsida</taxon>
        <taxon>eudicotyledons</taxon>
        <taxon>Gunneridae</taxon>
        <taxon>Pentapetalae</taxon>
        <taxon>asterids</taxon>
        <taxon>lamiids</taxon>
        <taxon>Lamiales</taxon>
        <taxon>Pedaliaceae</taxon>
        <taxon>Sesamum</taxon>
    </lineage>
</organism>
<comment type="caution">
    <text evidence="1">The sequence shown here is derived from an EMBL/GenBank/DDBJ whole genome shotgun (WGS) entry which is preliminary data.</text>
</comment>
<dbReference type="PANTHER" id="PTHR33710:SF71">
    <property type="entry name" value="ENDONUCLEASE_EXONUCLEASE_PHOSPHATASE DOMAIN-CONTAINING PROTEIN"/>
    <property type="match status" value="1"/>
</dbReference>
<protein>
    <submittedName>
        <fullName evidence="1">Uncharacterized protein</fullName>
    </submittedName>
</protein>
<name>A0AAW2TKZ3_SESRA</name>
<proteinExistence type="predicted"/>
<evidence type="ECO:0000313" key="1">
    <source>
        <dbReference type="EMBL" id="KAL0404251.1"/>
    </source>
</evidence>
<sequence length="198" mass="22520">MYSASVVESVVVSCLELFQATTPPIGIGDQEANWFDGSRSLWKRLDRVLDHEAWLVAWPQASYISAVPSTSDHSPLILKGFEGRLEQGIFRFDNFLAKQPGFLNTVRGWWRHSIHGTKMYGVVCKLKALKPIFRAQRKAKGDLAANVQHAKAFLDIAQTLFEEYKEDILLQLVQWCRLIYCSAVKMEGSMLQQQAKMN</sequence>